<evidence type="ECO:0000259" key="2">
    <source>
        <dbReference type="Pfam" id="PF13439"/>
    </source>
</evidence>
<evidence type="ECO:0008006" key="4">
    <source>
        <dbReference type="Google" id="ProtNLM"/>
    </source>
</evidence>
<proteinExistence type="predicted"/>
<dbReference type="Pfam" id="PF00534">
    <property type="entry name" value="Glycos_transf_1"/>
    <property type="match status" value="1"/>
</dbReference>
<evidence type="ECO:0000259" key="1">
    <source>
        <dbReference type="Pfam" id="PF00534"/>
    </source>
</evidence>
<dbReference type="Pfam" id="PF13439">
    <property type="entry name" value="Glyco_transf_4"/>
    <property type="match status" value="1"/>
</dbReference>
<feature type="domain" description="Glycosyl transferase family 1" evidence="1">
    <location>
        <begin position="166"/>
        <end position="303"/>
    </location>
</feature>
<dbReference type="EMBL" id="CACVAY010000098">
    <property type="protein sequence ID" value="CAA6820288.1"/>
    <property type="molecule type" value="Genomic_DNA"/>
</dbReference>
<dbReference type="InterPro" id="IPR001296">
    <property type="entry name" value="Glyco_trans_1"/>
</dbReference>
<reference evidence="3" key="1">
    <citation type="submission" date="2020-01" db="EMBL/GenBank/DDBJ databases">
        <authorList>
            <person name="Meier V. D."/>
            <person name="Meier V D."/>
        </authorList>
    </citation>
    <scope>NUCLEOTIDE SEQUENCE</scope>
    <source>
        <strain evidence="3">HLG_WM_MAG_07</strain>
    </source>
</reference>
<dbReference type="GO" id="GO:1901135">
    <property type="term" value="P:carbohydrate derivative metabolic process"/>
    <property type="evidence" value="ECO:0007669"/>
    <property type="project" value="UniProtKB-ARBA"/>
</dbReference>
<dbReference type="PANTHER" id="PTHR12526">
    <property type="entry name" value="GLYCOSYLTRANSFERASE"/>
    <property type="match status" value="1"/>
</dbReference>
<name>A0A6S6TVV6_9GAMM</name>
<evidence type="ECO:0000313" key="3">
    <source>
        <dbReference type="EMBL" id="CAA6820288.1"/>
    </source>
</evidence>
<gene>
    <name evidence="3" type="ORF">HELGO_WM19193</name>
</gene>
<dbReference type="InterPro" id="IPR028098">
    <property type="entry name" value="Glyco_trans_4-like_N"/>
</dbReference>
<accession>A0A6S6TVV6</accession>
<sequence length="354" mass="39406">MRKINILHITTAFTVGGAEKVILDLILTLDKNVFNNSVMALAKNPDMLGEFLDHGIKAEKLDMDKGVGAFVKAFRHIDKYISENKIDIIHAHLFHPLPLASLLKLKHPKLKVVFTSHNTNIGGKLREVITQFLKPLRNKDIVFSEDMITPIYKKDTLVIANGVNIEKFQEPAAKNTPFTFLSVGTVRAQKNQLFLVECAKALKEKGYDFVIDIVGGGEENRALIETIQKEIVKQDVQKHVRMLGVRNDIPDLLKTAHCMVLPSHYEGLPIVLLEAGAAKIPIISTPVGAIPTLINEDSGYLTDLDTFCETMGKVYNDYAQAEEKAGVLAEKIDQHYSIKSMAKAHAELYQSLIV</sequence>
<dbReference type="GO" id="GO:0016757">
    <property type="term" value="F:glycosyltransferase activity"/>
    <property type="evidence" value="ECO:0007669"/>
    <property type="project" value="InterPro"/>
</dbReference>
<dbReference type="AlphaFoldDB" id="A0A6S6TVV6"/>
<protein>
    <recommendedName>
        <fullName evidence="4">Glycosyltransferase</fullName>
    </recommendedName>
</protein>
<dbReference type="SUPFAM" id="SSF53756">
    <property type="entry name" value="UDP-Glycosyltransferase/glycogen phosphorylase"/>
    <property type="match status" value="1"/>
</dbReference>
<feature type="domain" description="Glycosyltransferase subfamily 4-like N-terminal" evidence="2">
    <location>
        <begin position="15"/>
        <end position="126"/>
    </location>
</feature>
<dbReference type="Gene3D" id="3.40.50.2000">
    <property type="entry name" value="Glycogen Phosphorylase B"/>
    <property type="match status" value="2"/>
</dbReference>
<dbReference type="CDD" id="cd03801">
    <property type="entry name" value="GT4_PimA-like"/>
    <property type="match status" value="1"/>
</dbReference>
<dbReference type="PANTHER" id="PTHR12526:SF630">
    <property type="entry name" value="GLYCOSYLTRANSFERASE"/>
    <property type="match status" value="1"/>
</dbReference>
<organism evidence="3">
    <name type="scientific">uncultured Thiotrichaceae bacterium</name>
    <dbReference type="NCBI Taxonomy" id="298394"/>
    <lineage>
        <taxon>Bacteria</taxon>
        <taxon>Pseudomonadati</taxon>
        <taxon>Pseudomonadota</taxon>
        <taxon>Gammaproteobacteria</taxon>
        <taxon>Thiotrichales</taxon>
        <taxon>Thiotrichaceae</taxon>
        <taxon>environmental samples</taxon>
    </lineage>
</organism>